<comment type="caution">
    <text evidence="1">The sequence shown here is derived from an EMBL/GenBank/DDBJ whole genome shotgun (WGS) entry which is preliminary data.</text>
</comment>
<keyword evidence="2" id="KW-1185">Reference proteome</keyword>
<dbReference type="Proteomes" id="UP001549055">
    <property type="component" value="Unassembled WGS sequence"/>
</dbReference>
<proteinExistence type="predicted"/>
<evidence type="ECO:0000313" key="2">
    <source>
        <dbReference type="Proteomes" id="UP001549055"/>
    </source>
</evidence>
<accession>A0ABV2JKH9</accession>
<dbReference type="RefSeq" id="WP_354280727.1">
    <property type="nucleotide sequence ID" value="NZ_JBEPMK010000003.1"/>
</dbReference>
<reference evidence="1 2" key="1">
    <citation type="submission" date="2024-06" db="EMBL/GenBank/DDBJ databases">
        <title>Genomic Encyclopedia of Type Strains, Phase IV (KMG-IV): sequencing the most valuable type-strain genomes for metagenomic binning, comparative biology and taxonomic classification.</title>
        <authorList>
            <person name="Goeker M."/>
        </authorList>
    </citation>
    <scope>NUCLEOTIDE SEQUENCE [LARGE SCALE GENOMIC DNA]</scope>
    <source>
        <strain evidence="1 2">DSM 15349</strain>
    </source>
</reference>
<sequence length="145" mass="17076">MEFKLKMWVTQEEQDYINGVVGYFLEKEKDYLIYSETERIYRLIIQFYNPNPDCPQDEIHIILYKGAIIKLTYSYYKEGDVISIYYISIIVPFEVQDEEDKIIEIIKDTEDAIEADEDGTPSQDTITYPNGFPLTYSDEITIPVI</sequence>
<organism evidence="1 2">
    <name type="scientific">Streptococcus gallinaceus</name>
    <dbReference type="NCBI Taxonomy" id="165758"/>
    <lineage>
        <taxon>Bacteria</taxon>
        <taxon>Bacillati</taxon>
        <taxon>Bacillota</taxon>
        <taxon>Bacilli</taxon>
        <taxon>Lactobacillales</taxon>
        <taxon>Streptococcaceae</taxon>
        <taxon>Streptococcus</taxon>
    </lineage>
</organism>
<name>A0ABV2JKH9_9STRE</name>
<gene>
    <name evidence="1" type="ORF">ABID27_001040</name>
</gene>
<dbReference type="EMBL" id="JBEPMK010000003">
    <property type="protein sequence ID" value="MET3644416.1"/>
    <property type="molecule type" value="Genomic_DNA"/>
</dbReference>
<protein>
    <submittedName>
        <fullName evidence="1">Uncharacterized protein</fullName>
    </submittedName>
</protein>
<evidence type="ECO:0000313" key="1">
    <source>
        <dbReference type="EMBL" id="MET3644416.1"/>
    </source>
</evidence>